<comment type="caution">
    <text evidence="1">The sequence shown here is derived from an EMBL/GenBank/DDBJ whole genome shotgun (WGS) entry which is preliminary data.</text>
</comment>
<dbReference type="AlphaFoldDB" id="A0A9D3UX37"/>
<accession>A0A9D3UX37</accession>
<dbReference type="EMBL" id="JAIQCV010000009">
    <property type="protein sequence ID" value="KAH1063868.1"/>
    <property type="molecule type" value="Genomic_DNA"/>
</dbReference>
<evidence type="ECO:0000313" key="2">
    <source>
        <dbReference type="Proteomes" id="UP000828251"/>
    </source>
</evidence>
<dbReference type="Proteomes" id="UP000828251">
    <property type="component" value="Unassembled WGS sequence"/>
</dbReference>
<organism evidence="1 2">
    <name type="scientific">Gossypium stocksii</name>
    <dbReference type="NCBI Taxonomy" id="47602"/>
    <lineage>
        <taxon>Eukaryota</taxon>
        <taxon>Viridiplantae</taxon>
        <taxon>Streptophyta</taxon>
        <taxon>Embryophyta</taxon>
        <taxon>Tracheophyta</taxon>
        <taxon>Spermatophyta</taxon>
        <taxon>Magnoliopsida</taxon>
        <taxon>eudicotyledons</taxon>
        <taxon>Gunneridae</taxon>
        <taxon>Pentapetalae</taxon>
        <taxon>rosids</taxon>
        <taxon>malvids</taxon>
        <taxon>Malvales</taxon>
        <taxon>Malvaceae</taxon>
        <taxon>Malvoideae</taxon>
        <taxon>Gossypium</taxon>
    </lineage>
</organism>
<protein>
    <submittedName>
        <fullName evidence="1">Uncharacterized protein</fullName>
    </submittedName>
</protein>
<proteinExistence type="predicted"/>
<reference evidence="1 2" key="1">
    <citation type="journal article" date="2021" name="Plant Biotechnol. J.">
        <title>Multi-omics assisted identification of the key and species-specific regulatory components of drought-tolerant mechanisms in Gossypium stocksii.</title>
        <authorList>
            <person name="Yu D."/>
            <person name="Ke L."/>
            <person name="Zhang D."/>
            <person name="Wu Y."/>
            <person name="Sun Y."/>
            <person name="Mei J."/>
            <person name="Sun J."/>
            <person name="Sun Y."/>
        </authorList>
    </citation>
    <scope>NUCLEOTIDE SEQUENCE [LARGE SCALE GENOMIC DNA]</scope>
    <source>
        <strain evidence="2">cv. E1</strain>
        <tissue evidence="1">Leaf</tissue>
    </source>
</reference>
<name>A0A9D3UX37_9ROSI</name>
<sequence>MSDMMAQMIKMMQEIFKVLPPRKEDMSGVHDLDHESHCTIDNHDEIHGKIQPELATEDHGDELNIVETNSDQINIVANLIVKMEVNMN</sequence>
<gene>
    <name evidence="1" type="ORF">J1N35_028855</name>
</gene>
<keyword evidence="2" id="KW-1185">Reference proteome</keyword>
<dbReference type="OrthoDB" id="10430206at2759"/>
<evidence type="ECO:0000313" key="1">
    <source>
        <dbReference type="EMBL" id="KAH1063868.1"/>
    </source>
</evidence>